<proteinExistence type="predicted"/>
<accession>A0A1H1FJ38</accession>
<dbReference type="STRING" id="35622.SAMN04489764_3014"/>
<name>A0A1H1FJ38_9ACTN</name>
<dbReference type="Gene3D" id="3.40.1190.20">
    <property type="match status" value="1"/>
</dbReference>
<dbReference type="GO" id="GO:0016301">
    <property type="term" value="F:kinase activity"/>
    <property type="evidence" value="ECO:0007669"/>
    <property type="project" value="UniProtKB-KW"/>
</dbReference>
<dbReference type="SUPFAM" id="SSF53613">
    <property type="entry name" value="Ribokinase-like"/>
    <property type="match status" value="1"/>
</dbReference>
<keyword evidence="1" id="KW-0808">Transferase</keyword>
<reference evidence="4 5" key="1">
    <citation type="submission" date="2016-10" db="EMBL/GenBank/DDBJ databases">
        <authorList>
            <person name="de Groot N.N."/>
        </authorList>
    </citation>
    <scope>NUCLEOTIDE SEQUENCE [LARGE SCALE GENOMIC DNA]</scope>
    <source>
        <strain evidence="4 5">DSM 43794</strain>
    </source>
</reference>
<dbReference type="Proteomes" id="UP000217103">
    <property type="component" value="Unassembled WGS sequence"/>
</dbReference>
<keyword evidence="2 4" id="KW-0418">Kinase</keyword>
<sequence length="304" mass="31356">MDVVVLGEPLVEFSADRPLTEAEDFRLSFSGDALNVSVAAAASGAAVALVTRVGRDELGRRLIRFAADRGVDTRWMAEDAGATGAYVVGADPSGEREFCYMRYGSAASRMTPADVDRSPIGEARVVVLSGITAAISDTCAHAVRHAAEAASGRVVYDPNYRPRLTGPEAARAVLADVAPHAALVKISAPGDSGALLGLTDPREVIRACLDLGARAVAVTCGERGVVLGEPDAEPIEIPAVPAEKVVDQTGAGDNWIGALSAWLARGEPLHQAVRAGVAAASISLAGQGGTGRVATREEITRLIA</sequence>
<dbReference type="EMBL" id="FNKK01000002">
    <property type="protein sequence ID" value="SDR00907.1"/>
    <property type="molecule type" value="Genomic_DNA"/>
</dbReference>
<evidence type="ECO:0000256" key="2">
    <source>
        <dbReference type="ARBA" id="ARBA00022777"/>
    </source>
</evidence>
<organism evidence="4 5">
    <name type="scientific">Thermostaphylospora chromogena</name>
    <dbReference type="NCBI Taxonomy" id="35622"/>
    <lineage>
        <taxon>Bacteria</taxon>
        <taxon>Bacillati</taxon>
        <taxon>Actinomycetota</taxon>
        <taxon>Actinomycetes</taxon>
        <taxon>Streptosporangiales</taxon>
        <taxon>Thermomonosporaceae</taxon>
        <taxon>Thermostaphylospora</taxon>
    </lineage>
</organism>
<dbReference type="Pfam" id="PF00294">
    <property type="entry name" value="PfkB"/>
    <property type="match status" value="1"/>
</dbReference>
<dbReference type="PANTHER" id="PTHR10584:SF166">
    <property type="entry name" value="RIBOKINASE"/>
    <property type="match status" value="1"/>
</dbReference>
<evidence type="ECO:0000313" key="5">
    <source>
        <dbReference type="Proteomes" id="UP000217103"/>
    </source>
</evidence>
<feature type="domain" description="Carbohydrate kinase PfkB" evidence="3">
    <location>
        <begin position="3"/>
        <end position="290"/>
    </location>
</feature>
<evidence type="ECO:0000313" key="4">
    <source>
        <dbReference type="EMBL" id="SDR00907.1"/>
    </source>
</evidence>
<evidence type="ECO:0000256" key="1">
    <source>
        <dbReference type="ARBA" id="ARBA00022679"/>
    </source>
</evidence>
<dbReference type="InterPro" id="IPR011611">
    <property type="entry name" value="PfkB_dom"/>
</dbReference>
<dbReference type="CDD" id="cd01166">
    <property type="entry name" value="KdgK"/>
    <property type="match status" value="1"/>
</dbReference>
<dbReference type="InterPro" id="IPR029056">
    <property type="entry name" value="Ribokinase-like"/>
</dbReference>
<keyword evidence="5" id="KW-1185">Reference proteome</keyword>
<dbReference type="AlphaFoldDB" id="A0A1H1FJ38"/>
<evidence type="ECO:0000259" key="3">
    <source>
        <dbReference type="Pfam" id="PF00294"/>
    </source>
</evidence>
<protein>
    <submittedName>
        <fullName evidence="4">2-dehydro-3-deoxygluconokinase</fullName>
    </submittedName>
</protein>
<dbReference type="PANTHER" id="PTHR10584">
    <property type="entry name" value="SUGAR KINASE"/>
    <property type="match status" value="1"/>
</dbReference>
<gene>
    <name evidence="4" type="ORF">SAMN04489764_3014</name>
</gene>